<proteinExistence type="predicted"/>
<accession>A0A6J7IF23</accession>
<organism evidence="4">
    <name type="scientific">freshwater metagenome</name>
    <dbReference type="NCBI Taxonomy" id="449393"/>
    <lineage>
        <taxon>unclassified sequences</taxon>
        <taxon>metagenomes</taxon>
        <taxon>ecological metagenomes</taxon>
    </lineage>
</organism>
<gene>
    <name evidence="2" type="ORF">UFOPK2754_02811</name>
    <name evidence="3" type="ORF">UFOPK3139_02884</name>
    <name evidence="4" type="ORF">UFOPK3543_02576</name>
</gene>
<evidence type="ECO:0000313" key="4">
    <source>
        <dbReference type="EMBL" id="CAB4929559.1"/>
    </source>
</evidence>
<protein>
    <submittedName>
        <fullName evidence="4">Unannotated protein</fullName>
    </submittedName>
</protein>
<keyword evidence="1" id="KW-1133">Transmembrane helix</keyword>
<sequence>MRMGTTVAVGILLLAILFAGALQLFFLAK</sequence>
<keyword evidence="1" id="KW-0472">Membrane</keyword>
<feature type="transmembrane region" description="Helical" evidence="1">
    <location>
        <begin position="6"/>
        <end position="28"/>
    </location>
</feature>
<name>A0A6J7IF23_9ZZZZ</name>
<evidence type="ECO:0000313" key="2">
    <source>
        <dbReference type="EMBL" id="CAB4766387.1"/>
    </source>
</evidence>
<dbReference type="EMBL" id="CAFBMH010000133">
    <property type="protein sequence ID" value="CAB4929559.1"/>
    <property type="molecule type" value="Genomic_DNA"/>
</dbReference>
<evidence type="ECO:0000256" key="1">
    <source>
        <dbReference type="SAM" id="Phobius"/>
    </source>
</evidence>
<evidence type="ECO:0000313" key="3">
    <source>
        <dbReference type="EMBL" id="CAB4836441.1"/>
    </source>
</evidence>
<reference evidence="4" key="1">
    <citation type="submission" date="2020-05" db="EMBL/GenBank/DDBJ databases">
        <authorList>
            <person name="Chiriac C."/>
            <person name="Salcher M."/>
            <person name="Ghai R."/>
            <person name="Kavagutti S V."/>
        </authorList>
    </citation>
    <scope>NUCLEOTIDE SEQUENCE</scope>
</reference>
<dbReference type="EMBL" id="CAEZYR010000145">
    <property type="protein sequence ID" value="CAB4766387.1"/>
    <property type="molecule type" value="Genomic_DNA"/>
</dbReference>
<keyword evidence="1" id="KW-0812">Transmembrane</keyword>
<dbReference type="AlphaFoldDB" id="A0A6J7IF23"/>
<dbReference type="EMBL" id="CAFABA010000176">
    <property type="protein sequence ID" value="CAB4836441.1"/>
    <property type="molecule type" value="Genomic_DNA"/>
</dbReference>